<reference evidence="1" key="2">
    <citation type="submission" date="1994-03" db="EMBL/GenBank/DDBJ databases">
        <authorList>
            <person name="Robison K."/>
        </authorList>
    </citation>
    <scope>NUCLEOTIDE SEQUENCE</scope>
</reference>
<proteinExistence type="predicted"/>
<dbReference type="AlphaFoldDB" id="Q49782"/>
<dbReference type="PIR" id="S72852">
    <property type="entry name" value="S72852"/>
</dbReference>
<accession>Q49782</accession>
<dbReference type="EMBL" id="U00017">
    <property type="protein sequence ID" value="AAA17192.1"/>
    <property type="molecule type" value="Genomic_DNA"/>
</dbReference>
<sequence length="150" mass="17062">MLNCSLIRRQQRLTLKYYTSNSNSKERWCIIVFNLGCYNMYRFGMRYLDSMTVTVDRHVAGNEFTVEEISTGIFASGYGQVGDGRSFSFHIEHWSLVVEIYRTRLAGLVPQTEEVVPRAIRGLVNIDLTDERSLAAAVRDLVARTLTVSG</sequence>
<name>Q49782_MYCLR</name>
<reference evidence="1" key="1">
    <citation type="submission" date="1994-01" db="EMBL/GenBank/DDBJ databases">
        <authorList>
            <person name="Smith D.R."/>
        </authorList>
    </citation>
    <scope>NUCLEOTIDE SEQUENCE</scope>
</reference>
<organism evidence="1">
    <name type="scientific">Mycobacterium leprae</name>
    <dbReference type="NCBI Taxonomy" id="1769"/>
    <lineage>
        <taxon>Bacteria</taxon>
        <taxon>Bacillati</taxon>
        <taxon>Actinomycetota</taxon>
        <taxon>Actinomycetes</taxon>
        <taxon>Mycobacteriales</taxon>
        <taxon>Mycobacteriaceae</taxon>
        <taxon>Mycobacterium</taxon>
    </lineage>
</organism>
<protein>
    <submittedName>
        <fullName evidence="1">B2126_C2_188</fullName>
    </submittedName>
</protein>
<evidence type="ECO:0000313" key="1">
    <source>
        <dbReference type="EMBL" id="AAA17192.1"/>
    </source>
</evidence>